<keyword evidence="2" id="KW-1185">Reference proteome</keyword>
<gene>
    <name evidence="1" type="ORF">FMUND_10004</name>
</gene>
<evidence type="ECO:0000313" key="2">
    <source>
        <dbReference type="Proteomes" id="UP000544331"/>
    </source>
</evidence>
<accession>A0A8H5YD89</accession>
<evidence type="ECO:0000313" key="1">
    <source>
        <dbReference type="EMBL" id="KAF5709516.1"/>
    </source>
</evidence>
<dbReference type="OrthoDB" id="4576545at2759"/>
<comment type="caution">
    <text evidence="1">The sequence shown here is derived from an EMBL/GenBank/DDBJ whole genome shotgun (WGS) entry which is preliminary data.</text>
</comment>
<dbReference type="AlphaFoldDB" id="A0A8H5YD89"/>
<dbReference type="EMBL" id="JAAOAN010000356">
    <property type="protein sequence ID" value="KAF5709516.1"/>
    <property type="molecule type" value="Genomic_DNA"/>
</dbReference>
<sequence length="199" mass="22578">MEDLTAELGRPDIAGQTVKDAGLLITLVSYLYYEPLLNVKTALGRWNVPDDLRKTMREYTTALDKLNTSLYTALRFAELKFHEHPATEATVQRVYEFSTSQNNRPFDIPAFSPLELLLRVVTTRQRWVNHEALFRAFRDLKVRGAFGSGNCMPQSGFACLGMTTNGHQIGVLGFSAEYWTGYDEMHNFVRCKSEAQGKD</sequence>
<name>A0A8H5YD89_9HYPO</name>
<organism evidence="1 2">
    <name type="scientific">Fusarium mundagurra</name>
    <dbReference type="NCBI Taxonomy" id="1567541"/>
    <lineage>
        <taxon>Eukaryota</taxon>
        <taxon>Fungi</taxon>
        <taxon>Dikarya</taxon>
        <taxon>Ascomycota</taxon>
        <taxon>Pezizomycotina</taxon>
        <taxon>Sordariomycetes</taxon>
        <taxon>Hypocreomycetidae</taxon>
        <taxon>Hypocreales</taxon>
        <taxon>Nectriaceae</taxon>
        <taxon>Fusarium</taxon>
        <taxon>Fusarium fujikuroi species complex</taxon>
    </lineage>
</organism>
<proteinExistence type="predicted"/>
<reference evidence="1 2" key="1">
    <citation type="submission" date="2020-05" db="EMBL/GenBank/DDBJ databases">
        <title>Identification and distribution of gene clusters putatively required for synthesis of sphingolipid metabolism inhibitors in phylogenetically diverse species of the filamentous fungus Fusarium.</title>
        <authorList>
            <person name="Kim H.-S."/>
            <person name="Busman M."/>
            <person name="Brown D.W."/>
            <person name="Divon H."/>
            <person name="Uhlig S."/>
            <person name="Proctor R.H."/>
        </authorList>
    </citation>
    <scope>NUCLEOTIDE SEQUENCE [LARGE SCALE GENOMIC DNA]</scope>
    <source>
        <strain evidence="1 2">NRRL 66235</strain>
    </source>
</reference>
<protein>
    <submittedName>
        <fullName evidence="1">Uncharacterized protein</fullName>
    </submittedName>
</protein>
<dbReference type="Proteomes" id="UP000544331">
    <property type="component" value="Unassembled WGS sequence"/>
</dbReference>